<dbReference type="PANTHER" id="PTHR10949:SF0">
    <property type="entry name" value="LIPOYL SYNTHASE, MITOCHONDRIAL"/>
    <property type="match status" value="1"/>
</dbReference>
<protein>
    <recommendedName>
        <fullName evidence="3">lipoyl synthase</fullName>
        <ecNumber evidence="3">2.8.1.8</ecNumber>
    </recommendedName>
</protein>
<dbReference type="Pfam" id="PF04055">
    <property type="entry name" value="Radical_SAM"/>
    <property type="match status" value="1"/>
</dbReference>
<dbReference type="GO" id="GO:0005739">
    <property type="term" value="C:mitochondrion"/>
    <property type="evidence" value="ECO:0007669"/>
    <property type="project" value="UniProtKB-SubCell"/>
</dbReference>
<evidence type="ECO:0000313" key="14">
    <source>
        <dbReference type="EMBL" id="KPA82652.1"/>
    </source>
</evidence>
<reference evidence="14 15" key="2">
    <citation type="submission" date="2015-07" db="EMBL/GenBank/DDBJ databases">
        <title>High-quality genome of monoxenous trypanosomatid Leptomonas pyrrhocoris.</title>
        <authorList>
            <person name="Flegontov P."/>
            <person name="Butenko A."/>
            <person name="Firsov S."/>
            <person name="Vlcek C."/>
            <person name="Logacheva M.D."/>
            <person name="Field M."/>
            <person name="Filatov D."/>
            <person name="Flegontova O."/>
            <person name="Gerasimov E."/>
            <person name="Jackson A.P."/>
            <person name="Kelly S."/>
            <person name="Opperdoes F."/>
            <person name="O'Reilly A."/>
            <person name="Votypka J."/>
            <person name="Yurchenko V."/>
            <person name="Lukes J."/>
        </authorList>
    </citation>
    <scope>NUCLEOTIDE SEQUENCE [LARGE SCALE GENOMIC DNA]</scope>
    <source>
        <strain evidence="14">H10</strain>
    </source>
</reference>
<dbReference type="Gene3D" id="3.20.20.70">
    <property type="entry name" value="Aldolase class I"/>
    <property type="match status" value="1"/>
</dbReference>
<comment type="cofactor">
    <cofactor evidence="1">
        <name>[4Fe-4S] cluster</name>
        <dbReference type="ChEBI" id="CHEBI:49883"/>
    </cofactor>
</comment>
<dbReference type="EMBL" id="KC543620">
    <property type="protein sequence ID" value="AGG11632.1"/>
    <property type="molecule type" value="Genomic_DNA"/>
</dbReference>
<reference evidence="13" key="1">
    <citation type="journal article" date="2013" name="Curr. Biol.">
        <title>Paratrypanosoma is a novel early-branching trypanosomatid.</title>
        <authorList>
            <person name="Flegontov P."/>
            <person name="Votypka J."/>
            <person name="Skalicky T."/>
            <person name="Logacheva M.D."/>
            <person name="Penin A.A."/>
            <person name="Tanifuji G."/>
            <person name="Onodera N.T."/>
            <person name="Kondrashov A.S."/>
            <person name="Volf P."/>
            <person name="Archibald J.M."/>
            <person name="Lukes J."/>
        </authorList>
    </citation>
    <scope>NUCLEOTIDE SEQUENCE</scope>
    <source>
        <strain evidence="13">H10</strain>
    </source>
</reference>
<comment type="subcellular location">
    <subcellularLocation>
        <location evidence="2">Mitochondrion</location>
    </subcellularLocation>
</comment>
<evidence type="ECO:0000256" key="1">
    <source>
        <dbReference type="ARBA" id="ARBA00001966"/>
    </source>
</evidence>
<dbReference type="EC" id="2.8.1.8" evidence="3"/>
<evidence type="ECO:0000256" key="10">
    <source>
        <dbReference type="ARBA" id="ARBA00023128"/>
    </source>
</evidence>
<dbReference type="NCBIfam" id="NF009544">
    <property type="entry name" value="PRK12928.1"/>
    <property type="match status" value="1"/>
</dbReference>
<dbReference type="PANTHER" id="PTHR10949">
    <property type="entry name" value="LIPOYL SYNTHASE"/>
    <property type="match status" value="1"/>
</dbReference>
<proteinExistence type="inferred from homology"/>
<dbReference type="SFLD" id="SFLDF00271">
    <property type="entry name" value="lipoyl_synthase"/>
    <property type="match status" value="1"/>
</dbReference>
<dbReference type="InterPro" id="IPR058240">
    <property type="entry name" value="rSAM_sf"/>
</dbReference>
<evidence type="ECO:0000256" key="4">
    <source>
        <dbReference type="ARBA" id="ARBA00022485"/>
    </source>
</evidence>
<evidence type="ECO:0000256" key="7">
    <source>
        <dbReference type="ARBA" id="ARBA00022723"/>
    </source>
</evidence>
<dbReference type="NCBIfam" id="NF004019">
    <property type="entry name" value="PRK05481.1"/>
    <property type="match status" value="1"/>
</dbReference>
<keyword evidence="15" id="KW-1185">Reference proteome</keyword>
<dbReference type="PROSITE" id="PS51918">
    <property type="entry name" value="RADICAL_SAM"/>
    <property type="match status" value="1"/>
</dbReference>
<keyword evidence="5" id="KW-0808">Transferase</keyword>
<evidence type="ECO:0000256" key="2">
    <source>
        <dbReference type="ARBA" id="ARBA00004173"/>
    </source>
</evidence>
<evidence type="ECO:0000256" key="8">
    <source>
        <dbReference type="ARBA" id="ARBA00023004"/>
    </source>
</evidence>
<dbReference type="FunFam" id="3.20.20.70:FF:000306">
    <property type="entry name" value="Lipoyl synthase, mitochondrial"/>
    <property type="match status" value="1"/>
</dbReference>
<dbReference type="GO" id="GO:0016992">
    <property type="term" value="F:lipoate synthase activity"/>
    <property type="evidence" value="ECO:0007669"/>
    <property type="project" value="UniProtKB-EC"/>
</dbReference>
<dbReference type="RefSeq" id="XP_015661091.1">
    <property type="nucleotide sequence ID" value="XM_015799489.1"/>
</dbReference>
<sequence length="412" mass="45746">MLRRCTALLCSSAVPKRVSPVAAAAATNSTRNLMADVDKSDPKYKQIFLERFRNKLQSDSTGMNDLDSFVDLPEGVAPSAASVGPIKRGEAPLPPWLKLKVPKGMTHRPRFNRIRRSMREKKLSTVCEEAKCPNIGECWGGDEDEGTATATIMVMGSHCTRGCRFCSVLTSRRPPPLDPEEPEKVAAAVREMGVDYIVMTMVDRDDLPDGGASHVDRCVRTIKEKNPSLMLEALVGDFHGDMSLVERVALSPLSVYAHNIECVERITTRVRDRRASYKQSLQTLEHVTKFTKGQVLTKSSIMLGLGEEEEEVRQTLRDLRTAGVSAVTLGQYLQPSRTRLKVARYAHPKEFEMWEKEALEMGFLYCASGPMVRSSYRAGEYYIKNILKQRDNAETAKMAAPNPTNTSAAATA</sequence>
<evidence type="ECO:0000259" key="12">
    <source>
        <dbReference type="PROSITE" id="PS51918"/>
    </source>
</evidence>
<keyword evidence="6" id="KW-0949">S-adenosyl-L-methionine</keyword>
<dbReference type="SUPFAM" id="SSF102114">
    <property type="entry name" value="Radical SAM enzymes"/>
    <property type="match status" value="1"/>
</dbReference>
<evidence type="ECO:0000256" key="5">
    <source>
        <dbReference type="ARBA" id="ARBA00022679"/>
    </source>
</evidence>
<gene>
    <name evidence="14" type="ORF">ABB37_02487</name>
</gene>
<dbReference type="AlphaFoldDB" id="X2C3E2"/>
<dbReference type="InterPro" id="IPR007197">
    <property type="entry name" value="rSAM"/>
</dbReference>
<dbReference type="OrthoDB" id="3231at2759"/>
<feature type="non-terminal residue" evidence="13">
    <location>
        <position position="412"/>
    </location>
</feature>
<dbReference type="Proteomes" id="UP000037923">
    <property type="component" value="Unassembled WGS sequence"/>
</dbReference>
<dbReference type="EMBL" id="LGTL01000004">
    <property type="protein sequence ID" value="KPA82652.1"/>
    <property type="molecule type" value="Genomic_DNA"/>
</dbReference>
<dbReference type="InterPro" id="IPR031691">
    <property type="entry name" value="LIAS_N"/>
</dbReference>
<evidence type="ECO:0000256" key="9">
    <source>
        <dbReference type="ARBA" id="ARBA00023014"/>
    </source>
</evidence>
<evidence type="ECO:0000256" key="6">
    <source>
        <dbReference type="ARBA" id="ARBA00022691"/>
    </source>
</evidence>
<accession>X2C3E2</accession>
<dbReference type="Pfam" id="PF16881">
    <property type="entry name" value="LIAS_N"/>
    <property type="match status" value="1"/>
</dbReference>
<keyword evidence="4" id="KW-0004">4Fe-4S</keyword>
<dbReference type="SFLD" id="SFLDG01058">
    <property type="entry name" value="lipoyl_synthase_like"/>
    <property type="match status" value="1"/>
</dbReference>
<evidence type="ECO:0000313" key="15">
    <source>
        <dbReference type="Proteomes" id="UP000037923"/>
    </source>
</evidence>
<dbReference type="CDD" id="cd01335">
    <property type="entry name" value="Radical_SAM"/>
    <property type="match status" value="1"/>
</dbReference>
<name>X2C3E2_LEPPY</name>
<dbReference type="HAMAP" id="MF_00206">
    <property type="entry name" value="Lipoyl_synth"/>
    <property type="match status" value="1"/>
</dbReference>
<dbReference type="InterPro" id="IPR006638">
    <property type="entry name" value="Elp3/MiaA/NifB-like_rSAM"/>
</dbReference>
<keyword evidence="8" id="KW-0408">Iron</keyword>
<evidence type="ECO:0000256" key="11">
    <source>
        <dbReference type="ARBA" id="ARBA00047326"/>
    </source>
</evidence>
<feature type="domain" description="Radical SAM core" evidence="12">
    <location>
        <begin position="142"/>
        <end position="364"/>
    </location>
</feature>
<comment type="catalytic activity">
    <reaction evidence="11">
        <text>[[Fe-S] cluster scaffold protein carrying a second [4Fe-4S](2+) cluster] + N(6)-octanoyl-L-lysyl-[protein] + 2 oxidized [2Fe-2S]-[ferredoxin] + 2 S-adenosyl-L-methionine + 4 H(+) = [[Fe-S] cluster scaffold protein] + N(6)-[(R)-dihydrolipoyl]-L-lysyl-[protein] + 4 Fe(3+) + 2 hydrogen sulfide + 2 5'-deoxyadenosine + 2 L-methionine + 2 reduced [2Fe-2S]-[ferredoxin]</text>
        <dbReference type="Rhea" id="RHEA:16585"/>
        <dbReference type="Rhea" id="RHEA-COMP:9928"/>
        <dbReference type="Rhea" id="RHEA-COMP:10000"/>
        <dbReference type="Rhea" id="RHEA-COMP:10001"/>
        <dbReference type="Rhea" id="RHEA-COMP:10475"/>
        <dbReference type="Rhea" id="RHEA-COMP:14568"/>
        <dbReference type="Rhea" id="RHEA-COMP:14569"/>
        <dbReference type="ChEBI" id="CHEBI:15378"/>
        <dbReference type="ChEBI" id="CHEBI:17319"/>
        <dbReference type="ChEBI" id="CHEBI:29034"/>
        <dbReference type="ChEBI" id="CHEBI:29919"/>
        <dbReference type="ChEBI" id="CHEBI:33722"/>
        <dbReference type="ChEBI" id="CHEBI:33737"/>
        <dbReference type="ChEBI" id="CHEBI:33738"/>
        <dbReference type="ChEBI" id="CHEBI:57844"/>
        <dbReference type="ChEBI" id="CHEBI:59789"/>
        <dbReference type="ChEBI" id="CHEBI:78809"/>
        <dbReference type="ChEBI" id="CHEBI:83100"/>
        <dbReference type="EC" id="2.8.1.8"/>
    </reaction>
</comment>
<evidence type="ECO:0000256" key="3">
    <source>
        <dbReference type="ARBA" id="ARBA00012237"/>
    </source>
</evidence>
<evidence type="ECO:0000313" key="13">
    <source>
        <dbReference type="EMBL" id="AGG11632.1"/>
    </source>
</evidence>
<dbReference type="GO" id="GO:0046872">
    <property type="term" value="F:metal ion binding"/>
    <property type="evidence" value="ECO:0007669"/>
    <property type="project" value="UniProtKB-KW"/>
</dbReference>
<organism evidence="13">
    <name type="scientific">Leptomonas pyrrhocoris</name>
    <name type="common">Firebug parasite</name>
    <dbReference type="NCBI Taxonomy" id="157538"/>
    <lineage>
        <taxon>Eukaryota</taxon>
        <taxon>Discoba</taxon>
        <taxon>Euglenozoa</taxon>
        <taxon>Kinetoplastea</taxon>
        <taxon>Metakinetoplastina</taxon>
        <taxon>Trypanosomatida</taxon>
        <taxon>Trypanosomatidae</taxon>
        <taxon>Leishmaniinae</taxon>
        <taxon>Leptomonas</taxon>
    </lineage>
</organism>
<dbReference type="OMA" id="PYCDIDF"/>
<dbReference type="SMART" id="SM00729">
    <property type="entry name" value="Elp3"/>
    <property type="match status" value="1"/>
</dbReference>
<keyword evidence="10" id="KW-0496">Mitochondrion</keyword>
<dbReference type="GeneID" id="26902778"/>
<dbReference type="InterPro" id="IPR013785">
    <property type="entry name" value="Aldolase_TIM"/>
</dbReference>
<keyword evidence="9" id="KW-0411">Iron-sulfur</keyword>
<keyword evidence="7" id="KW-0479">Metal-binding</keyword>
<dbReference type="SFLD" id="SFLDS00029">
    <property type="entry name" value="Radical_SAM"/>
    <property type="match status" value="1"/>
</dbReference>
<dbReference type="InterPro" id="IPR003698">
    <property type="entry name" value="Lipoyl_synth"/>
</dbReference>
<dbReference type="GO" id="GO:0051539">
    <property type="term" value="F:4 iron, 4 sulfur cluster binding"/>
    <property type="evidence" value="ECO:0007669"/>
    <property type="project" value="UniProtKB-KW"/>
</dbReference>
<dbReference type="NCBIfam" id="TIGR00510">
    <property type="entry name" value="lipA"/>
    <property type="match status" value="1"/>
</dbReference>
<dbReference type="VEuPathDB" id="TriTrypDB:LpyrH10_04_0370"/>